<dbReference type="Proteomes" id="UP000293638">
    <property type="component" value="Unassembled WGS sequence"/>
</dbReference>
<proteinExistence type="predicted"/>
<evidence type="ECO:0000313" key="2">
    <source>
        <dbReference type="EMBL" id="RZS91029.1"/>
    </source>
</evidence>
<reference evidence="2 3" key="1">
    <citation type="submission" date="2019-02" db="EMBL/GenBank/DDBJ databases">
        <title>Genomic Encyclopedia of Type Strains, Phase IV (KMG-IV): sequencing the most valuable type-strain genomes for metagenomic binning, comparative biology and taxonomic classification.</title>
        <authorList>
            <person name="Goeker M."/>
        </authorList>
    </citation>
    <scope>NUCLEOTIDE SEQUENCE [LARGE SCALE GENOMIC DNA]</scope>
    <source>
        <strain evidence="2 3">DSM 45622</strain>
    </source>
</reference>
<evidence type="ECO:0000313" key="3">
    <source>
        <dbReference type="Proteomes" id="UP000293638"/>
    </source>
</evidence>
<dbReference type="SUPFAM" id="SSF54909">
    <property type="entry name" value="Dimeric alpha+beta barrel"/>
    <property type="match status" value="1"/>
</dbReference>
<gene>
    <name evidence="2" type="ORF">EV189_0261</name>
</gene>
<organism evidence="2 3">
    <name type="scientific">Motilibacter rhizosphaerae</name>
    <dbReference type="NCBI Taxonomy" id="598652"/>
    <lineage>
        <taxon>Bacteria</taxon>
        <taxon>Bacillati</taxon>
        <taxon>Actinomycetota</taxon>
        <taxon>Actinomycetes</taxon>
        <taxon>Motilibacterales</taxon>
        <taxon>Motilibacteraceae</taxon>
        <taxon>Motilibacter</taxon>
    </lineage>
</organism>
<name>A0A4V2F4Z4_9ACTN</name>
<protein>
    <submittedName>
        <fullName evidence="2">Uncharacterized protein DUF3291</fullName>
    </submittedName>
</protein>
<evidence type="ECO:0000259" key="1">
    <source>
        <dbReference type="Pfam" id="PF11695"/>
    </source>
</evidence>
<feature type="domain" description="DUF3291" evidence="1">
    <location>
        <begin position="11"/>
        <end position="148"/>
    </location>
</feature>
<keyword evidence="3" id="KW-1185">Reference proteome</keyword>
<dbReference type="InterPro" id="IPR021708">
    <property type="entry name" value="DUF3291"/>
</dbReference>
<accession>A0A4V2F4Z4</accession>
<comment type="caution">
    <text evidence="2">The sequence shown here is derived from an EMBL/GenBank/DDBJ whole genome shotgun (WGS) entry which is preliminary data.</text>
</comment>
<dbReference type="RefSeq" id="WP_130491146.1">
    <property type="nucleotide sequence ID" value="NZ_SGXD01000001.1"/>
</dbReference>
<dbReference type="AlphaFoldDB" id="A0A4V2F4Z4"/>
<dbReference type="OrthoDB" id="2376237at2"/>
<dbReference type="InterPro" id="IPR011008">
    <property type="entry name" value="Dimeric_a/b-barrel"/>
</dbReference>
<sequence>MSDARVPTYHLAQVNIGRTLAPLTSEQLAGFVELLEPVNALADASPGFVWRLQGEAGDATEFKLRGDELLIVNMSVWESLDELGDFVFRTMHAEVMRRRREWFERLREVYTCLWWVPEGHVPTVAEAEERLAELAADGPSPVAFTFQRPFPAPGVALPAQRSDDWLCLV</sequence>
<dbReference type="EMBL" id="SGXD01000001">
    <property type="protein sequence ID" value="RZS91029.1"/>
    <property type="molecule type" value="Genomic_DNA"/>
</dbReference>
<dbReference type="Pfam" id="PF11695">
    <property type="entry name" value="DUF3291"/>
    <property type="match status" value="1"/>
</dbReference>